<comment type="caution">
    <text evidence="1">The sequence shown here is derived from an EMBL/GenBank/DDBJ whole genome shotgun (WGS) entry which is preliminary data.</text>
</comment>
<accession>A0AC60W613</accession>
<dbReference type="Proteomes" id="UP000591542">
    <property type="component" value="Unassembled WGS sequence"/>
</dbReference>
<organism evidence="1 2">
    <name type="scientific">Candidatus Nitrosomaritimum aestuariumsis</name>
    <dbReference type="NCBI Taxonomy" id="3342354"/>
    <lineage>
        <taxon>Archaea</taxon>
        <taxon>Nitrososphaerota</taxon>
        <taxon>Nitrososphaeria</taxon>
        <taxon>Nitrosopumilales</taxon>
        <taxon>Nitrosopumilaceae</taxon>
        <taxon>Candidatus Nitrosomaritimum</taxon>
    </lineage>
</organism>
<sequence>MSSKLETKESLDLNISSVDFNFEEQFMSKLYHNLTKAKIEDSLKIYEEYSTICGSKDFIQKVLEPTISRIEADFIEEKISKASQHVAKNVSIILAKIISKN</sequence>
<evidence type="ECO:0000313" key="1">
    <source>
        <dbReference type="EMBL" id="MBA4462842.1"/>
    </source>
</evidence>
<gene>
    <name evidence="1" type="ORF">H2B01_01480</name>
</gene>
<name>A0AC60W613_9ARCH</name>
<proteinExistence type="predicted"/>
<evidence type="ECO:0000313" key="2">
    <source>
        <dbReference type="Proteomes" id="UP000591542"/>
    </source>
</evidence>
<reference evidence="1 2" key="1">
    <citation type="journal article" date="2020" name="Appl. Environ. Microbiol.">
        <title>Genomic Characteristics of a Novel Species of Ammonia-Oxidizing Archaea from the Jiulong River Estuary.</title>
        <authorList>
            <person name="Zou D."/>
            <person name="Wan R."/>
            <person name="Han L."/>
            <person name="Xu M.N."/>
            <person name="Liu Y."/>
            <person name="Liu H."/>
            <person name="Kao S.J."/>
            <person name="Li M."/>
        </authorList>
    </citation>
    <scope>NUCLEOTIDE SEQUENCE [LARGE SCALE GENOMIC DNA]</scope>
    <source>
        <strain evidence="1">S2bin1</strain>
    </source>
</reference>
<dbReference type="EMBL" id="JACEMX010000037">
    <property type="protein sequence ID" value="MBA4462842.1"/>
    <property type="molecule type" value="Genomic_DNA"/>
</dbReference>
<protein>
    <submittedName>
        <fullName evidence="1">Uncharacterized protein</fullName>
    </submittedName>
</protein>